<organism evidence="10 11">
    <name type="scientific">Gambusia affinis</name>
    <name type="common">Western mosquitofish</name>
    <name type="synonym">Heterandria affinis</name>
    <dbReference type="NCBI Taxonomy" id="33528"/>
    <lineage>
        <taxon>Eukaryota</taxon>
        <taxon>Metazoa</taxon>
        <taxon>Chordata</taxon>
        <taxon>Craniata</taxon>
        <taxon>Vertebrata</taxon>
        <taxon>Euteleostomi</taxon>
        <taxon>Actinopterygii</taxon>
        <taxon>Neopterygii</taxon>
        <taxon>Teleostei</taxon>
        <taxon>Neoteleostei</taxon>
        <taxon>Acanthomorphata</taxon>
        <taxon>Ovalentaria</taxon>
        <taxon>Atherinomorphae</taxon>
        <taxon>Cyprinodontiformes</taxon>
        <taxon>Poeciliidae</taxon>
        <taxon>Poeciliinae</taxon>
        <taxon>Gambusia</taxon>
    </lineage>
</organism>
<dbReference type="AlphaFoldDB" id="A0A315UXI4"/>
<dbReference type="GO" id="GO:0000122">
    <property type="term" value="P:negative regulation of transcription by RNA polymerase II"/>
    <property type="evidence" value="ECO:0007669"/>
    <property type="project" value="TreeGrafter"/>
</dbReference>
<dbReference type="InterPro" id="IPR001005">
    <property type="entry name" value="SANT/Myb"/>
</dbReference>
<dbReference type="InterPro" id="IPR045787">
    <property type="entry name" value="MIER1/3_C"/>
</dbReference>
<keyword evidence="6" id="KW-0539">Nucleus</keyword>
<dbReference type="GO" id="GO:0005654">
    <property type="term" value="C:nucleoplasm"/>
    <property type="evidence" value="ECO:0007669"/>
    <property type="project" value="TreeGrafter"/>
</dbReference>
<feature type="domain" description="ELM2" evidence="8">
    <location>
        <begin position="389"/>
        <end position="486"/>
    </location>
</feature>
<evidence type="ECO:0000256" key="1">
    <source>
        <dbReference type="ARBA" id="ARBA00004123"/>
    </source>
</evidence>
<dbReference type="GO" id="GO:0042826">
    <property type="term" value="F:histone deacetylase binding"/>
    <property type="evidence" value="ECO:0007669"/>
    <property type="project" value="TreeGrafter"/>
</dbReference>
<accession>A0A315UXI4</accession>
<dbReference type="PROSITE" id="PS51293">
    <property type="entry name" value="SANT"/>
    <property type="match status" value="1"/>
</dbReference>
<feature type="domain" description="SANT" evidence="9">
    <location>
        <begin position="491"/>
        <end position="543"/>
    </location>
</feature>
<dbReference type="SUPFAM" id="SSF46689">
    <property type="entry name" value="Homeodomain-like"/>
    <property type="match status" value="1"/>
</dbReference>
<dbReference type="Gene3D" id="1.10.10.60">
    <property type="entry name" value="Homeodomain-like"/>
    <property type="match status" value="1"/>
</dbReference>
<evidence type="ECO:0000256" key="4">
    <source>
        <dbReference type="ARBA" id="ARBA00023015"/>
    </source>
</evidence>
<evidence type="ECO:0000259" key="9">
    <source>
        <dbReference type="PROSITE" id="PS51293"/>
    </source>
</evidence>
<evidence type="ECO:0000313" key="11">
    <source>
        <dbReference type="Proteomes" id="UP000250572"/>
    </source>
</evidence>
<dbReference type="Pfam" id="PF00249">
    <property type="entry name" value="Myb_DNA-binding"/>
    <property type="match status" value="1"/>
</dbReference>
<feature type="region of interest" description="Disordered" evidence="7">
    <location>
        <begin position="334"/>
        <end position="385"/>
    </location>
</feature>
<keyword evidence="3" id="KW-0597">Phosphoprotein</keyword>
<dbReference type="GO" id="GO:0003714">
    <property type="term" value="F:transcription corepressor activity"/>
    <property type="evidence" value="ECO:0007669"/>
    <property type="project" value="TreeGrafter"/>
</dbReference>
<dbReference type="SMART" id="SM00717">
    <property type="entry name" value="SANT"/>
    <property type="match status" value="1"/>
</dbReference>
<dbReference type="Proteomes" id="UP000250572">
    <property type="component" value="Unassembled WGS sequence"/>
</dbReference>
<evidence type="ECO:0000256" key="5">
    <source>
        <dbReference type="ARBA" id="ARBA00023163"/>
    </source>
</evidence>
<dbReference type="Pfam" id="PF01448">
    <property type="entry name" value="ELM2"/>
    <property type="match status" value="1"/>
</dbReference>
<dbReference type="InterPro" id="IPR040138">
    <property type="entry name" value="MIER/MTA"/>
</dbReference>
<protein>
    <recommendedName>
        <fullName evidence="12">Mesoderm induction early response 1, family member 3 b</fullName>
    </recommendedName>
</protein>
<dbReference type="Pfam" id="PF19426">
    <property type="entry name" value="MIER1_3_C"/>
    <property type="match status" value="1"/>
</dbReference>
<comment type="caution">
    <text evidence="10">The sequence shown here is derived from an EMBL/GenBank/DDBJ whole genome shotgun (WGS) entry which is preliminary data.</text>
</comment>
<feature type="compositionally biased region" description="Polar residues" evidence="7">
    <location>
        <begin position="340"/>
        <end position="353"/>
    </location>
</feature>
<dbReference type="InterPro" id="IPR017884">
    <property type="entry name" value="SANT_dom"/>
</dbReference>
<name>A0A315UXI4_GAMAF</name>
<keyword evidence="4" id="KW-0805">Transcription regulation</keyword>
<evidence type="ECO:0000256" key="6">
    <source>
        <dbReference type="ARBA" id="ARBA00023242"/>
    </source>
</evidence>
<evidence type="ECO:0000313" key="10">
    <source>
        <dbReference type="EMBL" id="PWA15808.1"/>
    </source>
</evidence>
<keyword evidence="2" id="KW-0678">Repressor</keyword>
<evidence type="ECO:0000256" key="7">
    <source>
        <dbReference type="SAM" id="MobiDB-lite"/>
    </source>
</evidence>
<dbReference type="PANTHER" id="PTHR10865">
    <property type="entry name" value="METASTASIS-ASSOCIATED PROTEIN AND MESODERM INDUCTION EARLY RESPONSE PROTEIN"/>
    <property type="match status" value="1"/>
</dbReference>
<proteinExistence type="predicted"/>
<gene>
    <name evidence="10" type="ORF">CCH79_00008938</name>
</gene>
<dbReference type="SMART" id="SM01189">
    <property type="entry name" value="ELM2"/>
    <property type="match status" value="1"/>
</dbReference>
<dbReference type="InterPro" id="IPR009057">
    <property type="entry name" value="Homeodomain-like_sf"/>
</dbReference>
<dbReference type="STRING" id="33528.ENSGAFP00000019780"/>
<evidence type="ECO:0008006" key="12">
    <source>
        <dbReference type="Google" id="ProtNLM"/>
    </source>
</evidence>
<dbReference type="PROSITE" id="PS51156">
    <property type="entry name" value="ELM2"/>
    <property type="match status" value="1"/>
</dbReference>
<evidence type="ECO:0000259" key="8">
    <source>
        <dbReference type="PROSITE" id="PS51156"/>
    </source>
</evidence>
<dbReference type="FunFam" id="1.10.10.60:FF:000025">
    <property type="entry name" value="Mesoderm induction early response 1, transcriptional regulator"/>
    <property type="match status" value="1"/>
</dbReference>
<evidence type="ECO:0000256" key="3">
    <source>
        <dbReference type="ARBA" id="ARBA00022553"/>
    </source>
</evidence>
<feature type="non-terminal residue" evidence="10">
    <location>
        <position position="1"/>
    </location>
</feature>
<dbReference type="GO" id="GO:0032991">
    <property type="term" value="C:protein-containing complex"/>
    <property type="evidence" value="ECO:0007669"/>
    <property type="project" value="UniProtKB-ARBA"/>
</dbReference>
<keyword evidence="5" id="KW-0804">Transcription</keyword>
<sequence>TLLDIRQHLAETDQSYIFNVQPELPSLADIEKSSPHPAADFWSRVDREFLPASVKVQGLVCENITPYPELAALPDRAKGRKKGKGGTLKEEEEVSWSWEQLQAGLPVLHRKQNGGVWQVWNNAVKVSHHPGQWGEALVNQKVESLSTYGLRIAFANIERLRMAVQEWEVRLESKELLEPSILPKLLKTFTIAAMITHTAKDVVGLTGVTTTAVTWTSDWLRALIRASLGSSSPVGSLSSEDHDFDPTAEMLVHEYDDERTLEEEESLDGGRNFSSELADLERERNMPLEELLAIYRYEASAGSSIDSSSGDLTDELPDMTLDKEEIAKDLLSGDYEEETQSSADDLTPSVTSHETTDFFPRTLRSNAISDGDKESECDDLGPSPDDSGKEIMVGAEYQAEVPSGLCHYKDEEKVYEDNDELLWSPDLLSENKVRSYLSEVLSRTTDESTGYDKPGMHVRDDEQALYELVKCNYNIREALERYCNHMKSSKEKSPPWSEEECRNFEHALQMYDKNFHLIQKHKVTTRTVAECVAFYYMWKKSERFDVFVQQNRFGKKKYSSYPGVTDLMDRLVDEAEGLAVDSSSSVCSGAGGGGRMEATTEQQLSLLNSITASDLTALSNTVATVCAPGEVSCLDSYSFPPLESLHRGSLNHDESLGFPSNGADPDCLNMLDAGFYSDLGQLGGVCVNKDCERPSKRLKMTLPDSFINDVSVANLGVDFEARRTTTHHHRITGAKMAVSVTDFGSLAGSGEPNGFLGAHARHHTQHTAALQSDHNTQKLQAAAETTHASCACLSSVPQKTALPEDVLGTGFVALTEMIKDQPPCRASPSHGRCHLRRAVSVVHSFLPVLVPKGGLVDQKVRPVTQTESSFTEHRAAVSKHTDFPPGNICFQNLTGMQ</sequence>
<dbReference type="PANTHER" id="PTHR10865:SF22">
    <property type="entry name" value="MESODERM INDUCTION EARLY RESPONSE PROTEIN 3"/>
    <property type="match status" value="1"/>
</dbReference>
<dbReference type="InterPro" id="IPR000949">
    <property type="entry name" value="ELM2_dom"/>
</dbReference>
<dbReference type="Gene3D" id="4.10.1240.50">
    <property type="match status" value="1"/>
</dbReference>
<comment type="subcellular location">
    <subcellularLocation>
        <location evidence="1">Nucleus</location>
    </subcellularLocation>
</comment>
<evidence type="ECO:0000256" key="2">
    <source>
        <dbReference type="ARBA" id="ARBA00022491"/>
    </source>
</evidence>
<reference evidence="10 11" key="1">
    <citation type="journal article" date="2018" name="G3 (Bethesda)">
        <title>A High-Quality Reference Genome for the Invasive Mosquitofish Gambusia affinis Using a Chicago Library.</title>
        <authorList>
            <person name="Hoffberg S.L."/>
            <person name="Troendle N.J."/>
            <person name="Glenn T.C."/>
            <person name="Mahmud O."/>
            <person name="Louha S."/>
            <person name="Chalopin D."/>
            <person name="Bennetzen J.L."/>
            <person name="Mauricio R."/>
        </authorList>
    </citation>
    <scope>NUCLEOTIDE SEQUENCE [LARGE SCALE GENOMIC DNA]</scope>
    <source>
        <strain evidence="10">NE01/NJP1002.9</strain>
        <tissue evidence="10">Muscle</tissue>
    </source>
</reference>
<keyword evidence="11" id="KW-1185">Reference proteome</keyword>
<dbReference type="CDD" id="cd11661">
    <property type="entry name" value="SANT_MTA3_like"/>
    <property type="match status" value="1"/>
</dbReference>
<dbReference type="EMBL" id="NHOQ01002573">
    <property type="protein sequence ID" value="PWA15808.1"/>
    <property type="molecule type" value="Genomic_DNA"/>
</dbReference>
<dbReference type="FunFam" id="4.10.1240.50:FF:000005">
    <property type="entry name" value="Mesoderm induction early response protein 3"/>
    <property type="match status" value="1"/>
</dbReference>